<evidence type="ECO:0000259" key="3">
    <source>
        <dbReference type="Pfam" id="PF00303"/>
    </source>
</evidence>
<keyword evidence="1" id="KW-0489">Methyltransferase</keyword>
<keyword evidence="2" id="KW-0808">Transferase</keyword>
<dbReference type="InterPro" id="IPR023451">
    <property type="entry name" value="Thymidate_synth/dCMP_Mease_dom"/>
</dbReference>
<evidence type="ECO:0000256" key="1">
    <source>
        <dbReference type="ARBA" id="ARBA00022603"/>
    </source>
</evidence>
<feature type="domain" description="Thymidylate synthase/dCMP hydroxymethylase" evidence="3">
    <location>
        <begin position="37"/>
        <end position="212"/>
    </location>
</feature>
<name>A0A218MLB7_9VIRU</name>
<dbReference type="PANTHER" id="PTHR11548">
    <property type="entry name" value="THYMIDYLATE SYNTHASE 1"/>
    <property type="match status" value="1"/>
</dbReference>
<dbReference type="SUPFAM" id="SSF55831">
    <property type="entry name" value="Thymidylate synthase/dCMP hydroxymethylase"/>
    <property type="match status" value="1"/>
</dbReference>
<reference evidence="4" key="2">
    <citation type="journal article" date="2017" name="Nat. Commun.">
        <title>Single-virus genomics reveals hidden cosmopolitan and abundant viruses.</title>
        <authorList>
            <person name="Martinez-Hernandez F."/>
            <person name="Fornas O."/>
            <person name="Lluesma Gomez M."/>
            <person name="Bolduc B."/>
            <person name="de la Cruz Pena M.J."/>
            <person name="Martinez J.M."/>
            <person name="Anton J."/>
            <person name="Gasol J.M."/>
            <person name="Rosselli R."/>
            <person name="Rodriguez-Valera F."/>
            <person name="Sullivan M.B."/>
            <person name="Acinas S.G."/>
            <person name="Martinez-Garcia M."/>
        </authorList>
    </citation>
    <scope>NUCLEOTIDE SEQUENCE</scope>
</reference>
<dbReference type="InterPro" id="IPR036926">
    <property type="entry name" value="Thymidate_synth/dCMP_Mease_sf"/>
</dbReference>
<protein>
    <submittedName>
        <fullName evidence="4">Putative thymidylate synthase</fullName>
    </submittedName>
</protein>
<proteinExistence type="predicted"/>
<reference evidence="4" key="1">
    <citation type="submission" date="2016-10" db="EMBL/GenBank/DDBJ databases">
        <authorList>
            <person name="Varghese N."/>
        </authorList>
    </citation>
    <scope>NUCLEOTIDE SEQUENCE</scope>
</reference>
<organism evidence="4">
    <name type="scientific">uncultured virus</name>
    <dbReference type="NCBI Taxonomy" id="340016"/>
    <lineage>
        <taxon>Viruses</taxon>
        <taxon>environmental samples</taxon>
    </lineage>
</organism>
<evidence type="ECO:0000256" key="2">
    <source>
        <dbReference type="ARBA" id="ARBA00022679"/>
    </source>
</evidence>
<dbReference type="PANTHER" id="PTHR11548:SF9">
    <property type="entry name" value="THYMIDYLATE SYNTHASE"/>
    <property type="match status" value="1"/>
</dbReference>
<sequence length="213" mass="25068">MKIHFENANEAYEHYHDRILQHGISFGDTKALFNIGFYLTNPSLRQITNKERKWSADYAEAEWQWYLSGDPNIGKLGEIYGKIPAIWERMADQNGYVNSNYGHQWMRNGQLGNVINILRDKKDTRQAAISIYDAKEIHKYENDTPCTYAVQFTIIDGLLCMSVYMRSNDLWYGFCNDQYQFSQLQELVASMLGIEIGWYYHHAHNMHLYNDKI</sequence>
<dbReference type="InterPro" id="IPR045097">
    <property type="entry name" value="Thymidate_synth/dCMP_Mease"/>
</dbReference>
<dbReference type="GO" id="GO:0004799">
    <property type="term" value="F:thymidylate synthase activity"/>
    <property type="evidence" value="ECO:0007669"/>
    <property type="project" value="TreeGrafter"/>
</dbReference>
<dbReference type="Pfam" id="PF00303">
    <property type="entry name" value="Thymidylat_synt"/>
    <property type="match status" value="1"/>
</dbReference>
<dbReference type="GO" id="GO:0006231">
    <property type="term" value="P:dTMP biosynthetic process"/>
    <property type="evidence" value="ECO:0007669"/>
    <property type="project" value="TreeGrafter"/>
</dbReference>
<dbReference type="GO" id="GO:0032259">
    <property type="term" value="P:methylation"/>
    <property type="evidence" value="ECO:0007669"/>
    <property type="project" value="UniProtKB-KW"/>
</dbReference>
<accession>A0A218MLB7</accession>
<evidence type="ECO:0000313" key="4">
    <source>
        <dbReference type="EMBL" id="ASF00058.1"/>
    </source>
</evidence>
<dbReference type="EMBL" id="KY052812">
    <property type="protein sequence ID" value="ASF00058.1"/>
    <property type="molecule type" value="Genomic_DNA"/>
</dbReference>
<dbReference type="Gene3D" id="3.30.572.10">
    <property type="entry name" value="Thymidylate synthase/dCMP hydroxymethylase domain"/>
    <property type="match status" value="1"/>
</dbReference>